<dbReference type="AlphaFoldDB" id="A0A915JMP2"/>
<feature type="domain" description="Thioredoxin" evidence="2">
    <location>
        <begin position="20"/>
        <end position="166"/>
    </location>
</feature>
<proteinExistence type="predicted"/>
<dbReference type="InterPro" id="IPR013766">
    <property type="entry name" value="Thioredoxin_domain"/>
</dbReference>
<keyword evidence="1" id="KW-0812">Transmembrane</keyword>
<dbReference type="PANTHER" id="PTHR45663:SF11">
    <property type="entry name" value="GEO12009P1"/>
    <property type="match status" value="1"/>
</dbReference>
<dbReference type="Gene3D" id="3.40.30.10">
    <property type="entry name" value="Glutaredoxin"/>
    <property type="match status" value="1"/>
</dbReference>
<name>A0A915JMP2_ROMCU</name>
<dbReference type="PROSITE" id="PS51352">
    <property type="entry name" value="THIOREDOXIN_2"/>
    <property type="match status" value="1"/>
</dbReference>
<evidence type="ECO:0000313" key="4">
    <source>
        <dbReference type="WBParaSite" id="nRc.2.0.1.t27378-RA"/>
    </source>
</evidence>
<dbReference type="GO" id="GO:0005737">
    <property type="term" value="C:cytoplasm"/>
    <property type="evidence" value="ECO:0007669"/>
    <property type="project" value="TreeGrafter"/>
</dbReference>
<feature type="transmembrane region" description="Helical" evidence="1">
    <location>
        <begin position="6"/>
        <end position="24"/>
    </location>
</feature>
<keyword evidence="1" id="KW-0472">Membrane</keyword>
<sequence length="180" mass="21063">MFYYSNPSYAIIYAVLAIVLLVLFPEPAYKGPENVTYFRGPNLKEEIDRDKRIVWVVQFFAGWSPLCRQVTPVFAQLSNEYALKNLRFAKMDISRYPKEAEKFRINIHPTSRQLPTVSLFQNGKEVKRRPTIDSNHRAVPYVFKKENIIFDFDLNTIYAECKANLSKKDLETVETQKKTN</sequence>
<evidence type="ECO:0000313" key="3">
    <source>
        <dbReference type="Proteomes" id="UP000887565"/>
    </source>
</evidence>
<accession>A0A915JMP2</accession>
<dbReference type="InterPro" id="IPR036249">
    <property type="entry name" value="Thioredoxin-like_sf"/>
</dbReference>
<dbReference type="OMA" id="TWIIEFF"/>
<dbReference type="WBParaSite" id="nRc.2.0.1.t27378-RA">
    <property type="protein sequence ID" value="nRc.2.0.1.t27378-RA"/>
    <property type="gene ID" value="nRc.2.0.1.g27378"/>
</dbReference>
<evidence type="ECO:0000256" key="1">
    <source>
        <dbReference type="SAM" id="Phobius"/>
    </source>
</evidence>
<dbReference type="PANTHER" id="PTHR45663">
    <property type="entry name" value="GEO12009P1"/>
    <property type="match status" value="1"/>
</dbReference>
<protein>
    <submittedName>
        <fullName evidence="4">Thioredoxin domain-containing protein</fullName>
    </submittedName>
</protein>
<dbReference type="Proteomes" id="UP000887565">
    <property type="component" value="Unplaced"/>
</dbReference>
<dbReference type="SUPFAM" id="SSF52833">
    <property type="entry name" value="Thioredoxin-like"/>
    <property type="match status" value="1"/>
</dbReference>
<dbReference type="Pfam" id="PF00085">
    <property type="entry name" value="Thioredoxin"/>
    <property type="match status" value="1"/>
</dbReference>
<organism evidence="3 4">
    <name type="scientific">Romanomermis culicivorax</name>
    <name type="common">Nematode worm</name>
    <dbReference type="NCBI Taxonomy" id="13658"/>
    <lineage>
        <taxon>Eukaryota</taxon>
        <taxon>Metazoa</taxon>
        <taxon>Ecdysozoa</taxon>
        <taxon>Nematoda</taxon>
        <taxon>Enoplea</taxon>
        <taxon>Dorylaimia</taxon>
        <taxon>Mermithida</taxon>
        <taxon>Mermithoidea</taxon>
        <taxon>Mermithidae</taxon>
        <taxon>Romanomermis</taxon>
    </lineage>
</organism>
<evidence type="ECO:0000259" key="2">
    <source>
        <dbReference type="PROSITE" id="PS51352"/>
    </source>
</evidence>
<keyword evidence="1" id="KW-1133">Transmembrane helix</keyword>
<keyword evidence="3" id="KW-1185">Reference proteome</keyword>
<reference evidence="4" key="1">
    <citation type="submission" date="2022-11" db="UniProtKB">
        <authorList>
            <consortium name="WormBaseParasite"/>
        </authorList>
    </citation>
    <scope>IDENTIFICATION</scope>
</reference>
<dbReference type="GO" id="GO:0015035">
    <property type="term" value="F:protein-disulfide reductase activity"/>
    <property type="evidence" value="ECO:0007669"/>
    <property type="project" value="TreeGrafter"/>
</dbReference>